<dbReference type="PANTHER" id="PTHR21382">
    <property type="entry name" value="NADH-UBIQUINONE OXIDOREDUCTASE SUBUNIT"/>
    <property type="match status" value="1"/>
</dbReference>
<dbReference type="AlphaFoldDB" id="A0A851P295"/>
<proteinExistence type="inferred from homology"/>
<evidence type="ECO:0000256" key="8">
    <source>
        <dbReference type="ARBA" id="ARBA00023136"/>
    </source>
</evidence>
<feature type="non-terminal residue" evidence="11">
    <location>
        <position position="59"/>
    </location>
</feature>
<keyword evidence="4" id="KW-0812">Transmembrane</keyword>
<keyword evidence="8" id="KW-0472">Membrane</keyword>
<keyword evidence="7" id="KW-0496">Mitochondrion</keyword>
<evidence type="ECO:0000256" key="5">
    <source>
        <dbReference type="ARBA" id="ARBA00022792"/>
    </source>
</evidence>
<name>A0A851P295_9GALL</name>
<evidence type="ECO:0000256" key="10">
    <source>
        <dbReference type="ARBA" id="ARBA00031497"/>
    </source>
</evidence>
<sequence>SMAGYWDGPEGEECPRRSWLCTRVAAAAGLVASAYRIILLQPGSALAGLQMAASDTVTM</sequence>
<gene>
    <name evidence="11" type="primary">Ndufa11</name>
    <name evidence="11" type="ORF">PENPIL_R05911</name>
</gene>
<comment type="caution">
    <text evidence="11">The sequence shown here is derived from an EMBL/GenBank/DDBJ whole genome shotgun (WGS) entry which is preliminary data.</text>
</comment>
<comment type="similarity">
    <text evidence="2">Belongs to the complex I NDUFA11 subunit family.</text>
</comment>
<keyword evidence="6" id="KW-1133">Transmembrane helix</keyword>
<evidence type="ECO:0000256" key="1">
    <source>
        <dbReference type="ARBA" id="ARBA00004292"/>
    </source>
</evidence>
<accession>A0A851P295</accession>
<evidence type="ECO:0000256" key="3">
    <source>
        <dbReference type="ARBA" id="ARBA00018191"/>
    </source>
</evidence>
<protein>
    <recommendedName>
        <fullName evidence="3">NADH dehydrogenase [ubiquinone] 1 alpha subcomplex subunit 11</fullName>
    </recommendedName>
    <alternativeName>
        <fullName evidence="9">Complex I-B14.7</fullName>
    </alternativeName>
    <alternativeName>
        <fullName evidence="10">NADH-ubiquinone oxidoreductase subunit B14.7</fullName>
    </alternativeName>
</protein>
<evidence type="ECO:0000256" key="7">
    <source>
        <dbReference type="ARBA" id="ARBA00023128"/>
    </source>
</evidence>
<dbReference type="GO" id="GO:0045271">
    <property type="term" value="C:respiratory chain complex I"/>
    <property type="evidence" value="ECO:0007669"/>
    <property type="project" value="InterPro"/>
</dbReference>
<feature type="non-terminal residue" evidence="11">
    <location>
        <position position="1"/>
    </location>
</feature>
<dbReference type="PANTHER" id="PTHR21382:SF1">
    <property type="entry name" value="NADH DEHYDROGENASE [UBIQUINONE] 1 ALPHA SUBCOMPLEX SUBUNIT 11"/>
    <property type="match status" value="1"/>
</dbReference>
<dbReference type="EMBL" id="WBMW01005054">
    <property type="protein sequence ID" value="NXC48591.1"/>
    <property type="molecule type" value="Genomic_DNA"/>
</dbReference>
<evidence type="ECO:0000256" key="6">
    <source>
        <dbReference type="ARBA" id="ARBA00022989"/>
    </source>
</evidence>
<dbReference type="Proteomes" id="UP000613066">
    <property type="component" value="Unassembled WGS sequence"/>
</dbReference>
<dbReference type="GO" id="GO:0006120">
    <property type="term" value="P:mitochondrial electron transport, NADH to ubiquinone"/>
    <property type="evidence" value="ECO:0007669"/>
    <property type="project" value="InterPro"/>
</dbReference>
<keyword evidence="5" id="KW-0999">Mitochondrion inner membrane</keyword>
<evidence type="ECO:0000313" key="11">
    <source>
        <dbReference type="EMBL" id="NXC48591.1"/>
    </source>
</evidence>
<evidence type="ECO:0000256" key="4">
    <source>
        <dbReference type="ARBA" id="ARBA00022692"/>
    </source>
</evidence>
<dbReference type="InterPro" id="IPR039205">
    <property type="entry name" value="NDUFA11"/>
</dbReference>
<comment type="subcellular location">
    <subcellularLocation>
        <location evidence="1">Mitochondrion inner membrane</location>
        <topology evidence="1">Multi-pass membrane protein</topology>
        <orientation evidence="1">Matrix side</orientation>
    </subcellularLocation>
</comment>
<evidence type="ECO:0000256" key="9">
    <source>
        <dbReference type="ARBA" id="ARBA00030608"/>
    </source>
</evidence>
<evidence type="ECO:0000256" key="2">
    <source>
        <dbReference type="ARBA" id="ARBA00008699"/>
    </source>
</evidence>
<reference evidence="11" key="1">
    <citation type="submission" date="2019-09" db="EMBL/GenBank/DDBJ databases">
        <title>Bird 10,000 Genomes (B10K) Project - Family phase.</title>
        <authorList>
            <person name="Zhang G."/>
        </authorList>
    </citation>
    <scope>NUCLEOTIDE SEQUENCE</scope>
    <source>
        <strain evidence="11">B10K-DU-001-08</strain>
        <tissue evidence="11">Muscle</tissue>
    </source>
</reference>
<organism evidence="11 12">
    <name type="scientific">Penelope pileata</name>
    <dbReference type="NCBI Taxonomy" id="1118817"/>
    <lineage>
        <taxon>Eukaryota</taxon>
        <taxon>Metazoa</taxon>
        <taxon>Chordata</taxon>
        <taxon>Craniata</taxon>
        <taxon>Vertebrata</taxon>
        <taxon>Euteleostomi</taxon>
        <taxon>Archelosauria</taxon>
        <taxon>Archosauria</taxon>
        <taxon>Dinosauria</taxon>
        <taxon>Saurischia</taxon>
        <taxon>Theropoda</taxon>
        <taxon>Coelurosauria</taxon>
        <taxon>Aves</taxon>
        <taxon>Neognathae</taxon>
        <taxon>Galloanserae</taxon>
        <taxon>Galliformes</taxon>
        <taxon>Cracidae</taxon>
        <taxon>Penelope</taxon>
    </lineage>
</organism>
<evidence type="ECO:0000313" key="12">
    <source>
        <dbReference type="Proteomes" id="UP000613066"/>
    </source>
</evidence>
<dbReference type="GO" id="GO:0005743">
    <property type="term" value="C:mitochondrial inner membrane"/>
    <property type="evidence" value="ECO:0007669"/>
    <property type="project" value="UniProtKB-SubCell"/>
</dbReference>
<keyword evidence="12" id="KW-1185">Reference proteome</keyword>